<dbReference type="Pfam" id="PF00083">
    <property type="entry name" value="Sugar_tr"/>
    <property type="match status" value="2"/>
</dbReference>
<evidence type="ECO:0000256" key="2">
    <source>
        <dbReference type="ARBA" id="ARBA00022692"/>
    </source>
</evidence>
<dbReference type="GO" id="GO:0005351">
    <property type="term" value="F:carbohydrate:proton symporter activity"/>
    <property type="evidence" value="ECO:0007669"/>
    <property type="project" value="TreeGrafter"/>
</dbReference>
<dbReference type="PANTHER" id="PTHR48022">
    <property type="entry name" value="PLASTIDIC GLUCOSE TRANSPORTER 4"/>
    <property type="match status" value="1"/>
</dbReference>
<accession>H0ENV1</accession>
<evidence type="ECO:0000256" key="1">
    <source>
        <dbReference type="ARBA" id="ARBA00004141"/>
    </source>
</evidence>
<evidence type="ECO:0000256" key="3">
    <source>
        <dbReference type="ARBA" id="ARBA00022989"/>
    </source>
</evidence>
<keyword evidence="3" id="KW-1133">Transmembrane helix</keyword>
<dbReference type="InterPro" id="IPR005828">
    <property type="entry name" value="MFS_sugar_transport-like"/>
</dbReference>
<evidence type="ECO:0000313" key="6">
    <source>
        <dbReference type="Proteomes" id="UP000005446"/>
    </source>
</evidence>
<proteinExistence type="predicted"/>
<keyword evidence="6" id="KW-1185">Reference proteome</keyword>
<name>H0ENV1_GLAL7</name>
<dbReference type="SUPFAM" id="SSF103473">
    <property type="entry name" value="MFS general substrate transporter"/>
    <property type="match status" value="1"/>
</dbReference>
<comment type="caution">
    <text evidence="5">The sequence shown here is derived from an EMBL/GenBank/DDBJ whole genome shotgun (WGS) entry which is preliminary data.</text>
</comment>
<gene>
    <name evidence="5" type="ORF">M7I_4314</name>
</gene>
<dbReference type="Proteomes" id="UP000005446">
    <property type="component" value="Unassembled WGS sequence"/>
</dbReference>
<sequence length="360" mass="39477">MASGSGSGGAEAPIENVTLHADDEFIRRASVAVHGFAEIQSDAQEATRKEHNMTLKEALRLYPKAVGWSILLSTAIIMEGYDVVLLSSFYALPQFNQKYGVIADDGAYTIPAPWKSGLSNGALCGEILGLFATGVISEKYGYRKTMIGALNTGSSYVSVIDGLRGAFQTLTTAYASEVCPVALRAYLCTYVNLCWVMGQFIASGVVRALLSREDQWAYRIPFAIQWMWPIPILIGCIFAPESPWWLVRKGRIEEAKAQLLRLTTRGDHTFDADNTIAMMQHTDELEKSVSEGTSYLDCFRGCDLRRTEIVCLTWVVQALCGSTFIGENVVAVPEDVGEKDAGAHPFATIGEFKKLTSRAR</sequence>
<reference evidence="5 6" key="1">
    <citation type="journal article" date="2012" name="Eukaryot. Cell">
        <title>Genome sequence of the fungus Glarea lozoyensis: the first genome sequence of a species from the Helotiaceae family.</title>
        <authorList>
            <person name="Youssar L."/>
            <person name="Gruening B.A."/>
            <person name="Erxleben A."/>
            <person name="Guenther S."/>
            <person name="Huettel W."/>
        </authorList>
    </citation>
    <scope>NUCLEOTIDE SEQUENCE [LARGE SCALE GENOMIC DNA]</scope>
    <source>
        <strain evidence="6">ATCC 74030 / MF5533</strain>
    </source>
</reference>
<dbReference type="InParanoid" id="H0ENV1"/>
<evidence type="ECO:0000256" key="4">
    <source>
        <dbReference type="ARBA" id="ARBA00023136"/>
    </source>
</evidence>
<protein>
    <submittedName>
        <fullName evidence="5">Putative General alpha-glucoside permease</fullName>
    </submittedName>
</protein>
<organism evidence="5 6">
    <name type="scientific">Glarea lozoyensis (strain ATCC 74030 / MF5533)</name>
    <dbReference type="NCBI Taxonomy" id="1104152"/>
    <lineage>
        <taxon>Eukaryota</taxon>
        <taxon>Fungi</taxon>
        <taxon>Dikarya</taxon>
        <taxon>Ascomycota</taxon>
        <taxon>Pezizomycotina</taxon>
        <taxon>Leotiomycetes</taxon>
        <taxon>Helotiales</taxon>
        <taxon>Helotiaceae</taxon>
        <taxon>Glarea</taxon>
    </lineage>
</organism>
<dbReference type="GO" id="GO:0016020">
    <property type="term" value="C:membrane"/>
    <property type="evidence" value="ECO:0007669"/>
    <property type="project" value="UniProtKB-SubCell"/>
</dbReference>
<dbReference type="Gene3D" id="1.20.1250.20">
    <property type="entry name" value="MFS general substrate transporter like domains"/>
    <property type="match status" value="1"/>
</dbReference>
<dbReference type="InterPro" id="IPR050360">
    <property type="entry name" value="MFS_Sugar_Transporters"/>
</dbReference>
<dbReference type="OrthoDB" id="6612291at2759"/>
<dbReference type="AlphaFoldDB" id="H0ENV1"/>
<comment type="subcellular location">
    <subcellularLocation>
        <location evidence="1">Membrane</location>
        <topology evidence="1">Multi-pass membrane protein</topology>
    </subcellularLocation>
</comment>
<dbReference type="PANTHER" id="PTHR48022:SF5">
    <property type="entry name" value="ALPHA-GLUCOSIDES PERMEASE MPH2-RELATED"/>
    <property type="match status" value="1"/>
</dbReference>
<evidence type="ECO:0000313" key="5">
    <source>
        <dbReference type="EMBL" id="EHK99819.1"/>
    </source>
</evidence>
<keyword evidence="2" id="KW-0812">Transmembrane</keyword>
<dbReference type="InterPro" id="IPR036259">
    <property type="entry name" value="MFS_trans_sf"/>
</dbReference>
<dbReference type="EMBL" id="AGUE01000106">
    <property type="protein sequence ID" value="EHK99819.1"/>
    <property type="molecule type" value="Genomic_DNA"/>
</dbReference>
<dbReference type="HOGENOM" id="CLU_001265_11_2_1"/>
<keyword evidence="4" id="KW-0472">Membrane</keyword>